<keyword evidence="3" id="KW-1185">Reference proteome</keyword>
<dbReference type="InterPro" id="IPR044926">
    <property type="entry name" value="RGS_subdomain_2"/>
</dbReference>
<dbReference type="Gene3D" id="1.10.167.10">
    <property type="entry name" value="Regulator of G-protein Signalling 4, domain 2"/>
    <property type="match status" value="1"/>
</dbReference>
<dbReference type="SMART" id="SM00315">
    <property type="entry name" value="RGS"/>
    <property type="match status" value="1"/>
</dbReference>
<dbReference type="SUPFAM" id="SSF48097">
    <property type="entry name" value="Regulator of G-protein signaling, RGS"/>
    <property type="match status" value="1"/>
</dbReference>
<protein>
    <submittedName>
        <fullName evidence="2">RGS13</fullName>
    </submittedName>
</protein>
<dbReference type="CDD" id="cd07440">
    <property type="entry name" value="RGS"/>
    <property type="match status" value="1"/>
</dbReference>
<feature type="domain" description="RGS" evidence="1">
    <location>
        <begin position="9"/>
        <end position="121"/>
    </location>
</feature>
<dbReference type="PANTHER" id="PTHR10845:SF192">
    <property type="entry name" value="DOUBLE HIT, ISOFORM B"/>
    <property type="match status" value="1"/>
</dbReference>
<dbReference type="Gene3D" id="3.30.530.20">
    <property type="match status" value="1"/>
</dbReference>
<dbReference type="PANTHER" id="PTHR10845">
    <property type="entry name" value="REGULATOR OF G PROTEIN SIGNALING"/>
    <property type="match status" value="1"/>
</dbReference>
<dbReference type="AlphaFoldDB" id="A0AAW2YHT7"/>
<proteinExistence type="predicted"/>
<evidence type="ECO:0000259" key="1">
    <source>
        <dbReference type="PROSITE" id="PS50132"/>
    </source>
</evidence>
<reference evidence="2 3" key="1">
    <citation type="submission" date="2024-03" db="EMBL/GenBank/DDBJ databases">
        <title>The Acrasis kona genome and developmental transcriptomes reveal deep origins of eukaryotic multicellular pathways.</title>
        <authorList>
            <person name="Sheikh S."/>
            <person name="Fu C.-J."/>
            <person name="Brown M.W."/>
            <person name="Baldauf S.L."/>
        </authorList>
    </citation>
    <scope>NUCLEOTIDE SEQUENCE [LARGE SCALE GENOMIC DNA]</scope>
    <source>
        <strain evidence="2 3">ATCC MYA-3509</strain>
    </source>
</reference>
<accession>A0AAW2YHT7</accession>
<sequence>MKYMNYEVQFDSVFTEEGLQCNYKKYLTKSHQLEPLLFLLDVKSFREKPILESAKAIIQKYILVGSKYEINLSADDRNYIVKHDDTGSENIFDVAYCTIYHELRSDSFHRYLSSQEFVKFIQKKDTRYLDTIAIDLSKASRKKMLPSPFTTEHITDQDIESLIRMNDCVSDWVSLRPTYINEKEKEYYGYMSKHKYNLSKTEQIISKFTGTLKVSAEHLLYSLLDDRNKHHWMQYVKVYDNINVNIDHEYSFVNVYSELHLTKILTPRDNLSMATLLYDSERRCYMWVCKSNVSYDKRPLRTHRRLNDLVDLNCMFIYDTGENTCRYTYLLFGDHGLKSMEFLHRVIAKKLSKKFHKQFIEMCLLKDPVRDGQLQNTLKDFKSRYLSEPGSRKTWAEDLLNGAK</sequence>
<dbReference type="InterPro" id="IPR016137">
    <property type="entry name" value="RGS"/>
</dbReference>
<dbReference type="SUPFAM" id="SSF55961">
    <property type="entry name" value="Bet v1-like"/>
    <property type="match status" value="1"/>
</dbReference>
<dbReference type="Pfam" id="PF00615">
    <property type="entry name" value="RGS"/>
    <property type="match status" value="1"/>
</dbReference>
<comment type="caution">
    <text evidence="2">The sequence shown here is derived from an EMBL/GenBank/DDBJ whole genome shotgun (WGS) entry which is preliminary data.</text>
</comment>
<dbReference type="InterPro" id="IPR023393">
    <property type="entry name" value="START-like_dom_sf"/>
</dbReference>
<dbReference type="PROSITE" id="PS50132">
    <property type="entry name" value="RGS"/>
    <property type="match status" value="1"/>
</dbReference>
<evidence type="ECO:0000313" key="2">
    <source>
        <dbReference type="EMBL" id="KAL0476264.1"/>
    </source>
</evidence>
<organism evidence="2 3">
    <name type="scientific">Acrasis kona</name>
    <dbReference type="NCBI Taxonomy" id="1008807"/>
    <lineage>
        <taxon>Eukaryota</taxon>
        <taxon>Discoba</taxon>
        <taxon>Heterolobosea</taxon>
        <taxon>Tetramitia</taxon>
        <taxon>Eutetramitia</taxon>
        <taxon>Acrasidae</taxon>
        <taxon>Acrasis</taxon>
    </lineage>
</organism>
<name>A0AAW2YHT7_9EUKA</name>
<dbReference type="InterPro" id="IPR036305">
    <property type="entry name" value="RGS_sf"/>
</dbReference>
<dbReference type="Proteomes" id="UP001431209">
    <property type="component" value="Unassembled WGS sequence"/>
</dbReference>
<gene>
    <name evidence="2" type="ORF">AKO1_004203</name>
</gene>
<dbReference type="EMBL" id="JAOPGA020000001">
    <property type="protein sequence ID" value="KAL0476264.1"/>
    <property type="molecule type" value="Genomic_DNA"/>
</dbReference>
<evidence type="ECO:0000313" key="3">
    <source>
        <dbReference type="Proteomes" id="UP001431209"/>
    </source>
</evidence>